<evidence type="ECO:0000313" key="2">
    <source>
        <dbReference type="EMBL" id="SDV02767.1"/>
    </source>
</evidence>
<dbReference type="PROSITE" id="PS50921">
    <property type="entry name" value="ANTAR"/>
    <property type="match status" value="1"/>
</dbReference>
<dbReference type="InterPro" id="IPR036388">
    <property type="entry name" value="WH-like_DNA-bd_sf"/>
</dbReference>
<dbReference type="OrthoDB" id="3683444at2"/>
<dbReference type="InterPro" id="IPR011006">
    <property type="entry name" value="CheY-like_superfamily"/>
</dbReference>
<sequence length="159" mass="16651">MTAGSVVVVDDLAVASPWDEFAALAVRRTAVRSAVLPYLAAGTRTGVVVPVSDDRPGWFTPERQAYVRLVGGLTAQALGALADAESMLHLTEGLEGRARVGTAVGVLVGRRGLEPDEAFALLRTRSQHTGVRLRDLAEQVLVDGDLEDPAPGSGRGPQA</sequence>
<dbReference type="GO" id="GO:0003723">
    <property type="term" value="F:RNA binding"/>
    <property type="evidence" value="ECO:0007669"/>
    <property type="project" value="InterPro"/>
</dbReference>
<evidence type="ECO:0000313" key="3">
    <source>
        <dbReference type="Proteomes" id="UP000198825"/>
    </source>
</evidence>
<dbReference type="SUPFAM" id="SSF52172">
    <property type="entry name" value="CheY-like"/>
    <property type="match status" value="1"/>
</dbReference>
<dbReference type="AlphaFoldDB" id="A0A1H2NBE0"/>
<dbReference type="Gene3D" id="1.10.10.10">
    <property type="entry name" value="Winged helix-like DNA-binding domain superfamily/Winged helix DNA-binding domain"/>
    <property type="match status" value="1"/>
</dbReference>
<feature type="domain" description="ANTAR" evidence="1">
    <location>
        <begin position="80"/>
        <end position="141"/>
    </location>
</feature>
<name>A0A1H2NBE0_9ACTN</name>
<organism evidence="2 3">
    <name type="scientific">Microlunatus sagamiharensis</name>
    <dbReference type="NCBI Taxonomy" id="546874"/>
    <lineage>
        <taxon>Bacteria</taxon>
        <taxon>Bacillati</taxon>
        <taxon>Actinomycetota</taxon>
        <taxon>Actinomycetes</taxon>
        <taxon>Propionibacteriales</taxon>
        <taxon>Propionibacteriaceae</taxon>
        <taxon>Microlunatus</taxon>
    </lineage>
</organism>
<dbReference type="Proteomes" id="UP000198825">
    <property type="component" value="Chromosome I"/>
</dbReference>
<evidence type="ECO:0000259" key="1">
    <source>
        <dbReference type="PROSITE" id="PS50921"/>
    </source>
</evidence>
<dbReference type="RefSeq" id="WP_091077802.1">
    <property type="nucleotide sequence ID" value="NZ_LT629799.1"/>
</dbReference>
<dbReference type="SUPFAM" id="SSF55781">
    <property type="entry name" value="GAF domain-like"/>
    <property type="match status" value="1"/>
</dbReference>
<dbReference type="STRING" id="546874.SAMN04488544_3692"/>
<dbReference type="SMART" id="SM01012">
    <property type="entry name" value="ANTAR"/>
    <property type="match status" value="1"/>
</dbReference>
<keyword evidence="3" id="KW-1185">Reference proteome</keyword>
<gene>
    <name evidence="2" type="ORF">SAMN04488544_3692</name>
</gene>
<reference evidence="3" key="1">
    <citation type="submission" date="2016-10" db="EMBL/GenBank/DDBJ databases">
        <authorList>
            <person name="Varghese N."/>
            <person name="Submissions S."/>
        </authorList>
    </citation>
    <scope>NUCLEOTIDE SEQUENCE [LARGE SCALE GENOMIC DNA]</scope>
    <source>
        <strain evidence="3">DSM 21743</strain>
    </source>
</reference>
<dbReference type="EMBL" id="LT629799">
    <property type="protein sequence ID" value="SDV02767.1"/>
    <property type="molecule type" value="Genomic_DNA"/>
</dbReference>
<dbReference type="InterPro" id="IPR005561">
    <property type="entry name" value="ANTAR"/>
</dbReference>
<protein>
    <submittedName>
        <fullName evidence="2">ANTAR domain-containing protein</fullName>
    </submittedName>
</protein>
<proteinExistence type="predicted"/>
<accession>A0A1H2NBE0</accession>
<dbReference type="Pfam" id="PF03861">
    <property type="entry name" value="ANTAR"/>
    <property type="match status" value="1"/>
</dbReference>